<accession>A0AA37KN53</accession>
<dbReference type="EMBL" id="JAWDES010000006">
    <property type="protein sequence ID" value="MDU0261257.1"/>
    <property type="molecule type" value="Genomic_DNA"/>
</dbReference>
<organism evidence="2 4">
    <name type="scientific">Alistipes finegoldii</name>
    <dbReference type="NCBI Taxonomy" id="214856"/>
    <lineage>
        <taxon>Bacteria</taxon>
        <taxon>Pseudomonadati</taxon>
        <taxon>Bacteroidota</taxon>
        <taxon>Bacteroidia</taxon>
        <taxon>Bacteroidales</taxon>
        <taxon>Rikenellaceae</taxon>
        <taxon>Alistipes</taxon>
    </lineage>
</organism>
<feature type="signal peptide" evidence="1">
    <location>
        <begin position="1"/>
        <end position="19"/>
    </location>
</feature>
<protein>
    <submittedName>
        <fullName evidence="2">Uncharacterized protein</fullName>
    </submittedName>
</protein>
<dbReference type="EMBL" id="BQOL01000001">
    <property type="protein sequence ID" value="GKI17163.1"/>
    <property type="molecule type" value="Genomic_DNA"/>
</dbReference>
<comment type="caution">
    <text evidence="2">The sequence shown here is derived from an EMBL/GenBank/DDBJ whole genome shotgun (WGS) entry which is preliminary data.</text>
</comment>
<gene>
    <name evidence="2" type="ORF">CE91St16_00710</name>
    <name evidence="3" type="ORF">RVH17_14280</name>
</gene>
<dbReference type="Proteomes" id="UP001181347">
    <property type="component" value="Unassembled WGS sequence"/>
</dbReference>
<proteinExistence type="predicted"/>
<keyword evidence="1" id="KW-0732">Signal</keyword>
<dbReference type="Proteomes" id="UP001055105">
    <property type="component" value="Unassembled WGS sequence"/>
</dbReference>
<dbReference type="AlphaFoldDB" id="A0AA37KN53"/>
<evidence type="ECO:0000313" key="3">
    <source>
        <dbReference type="EMBL" id="MDU0261257.1"/>
    </source>
</evidence>
<reference evidence="2" key="1">
    <citation type="submission" date="2022-01" db="EMBL/GenBank/DDBJ databases">
        <title>Novel bile acid biosynthetic pathways are enriched in the microbiome of centenarians.</title>
        <authorList>
            <person name="Sato Y."/>
            <person name="Atarashi K."/>
            <person name="Plichta R.D."/>
            <person name="Arai Y."/>
            <person name="Sasajima S."/>
            <person name="Kearney M.S."/>
            <person name="Suda W."/>
            <person name="Takeshita K."/>
            <person name="Sasaki T."/>
            <person name="Okamoto S."/>
            <person name="Skelly N.A."/>
            <person name="Okamura Y."/>
            <person name="Vlamakis H."/>
            <person name="Li Y."/>
            <person name="Tanoue T."/>
            <person name="Takei H."/>
            <person name="Nittono H."/>
            <person name="Narushima S."/>
            <person name="Irie J."/>
            <person name="Itoh H."/>
            <person name="Moriya K."/>
            <person name="Sugiura Y."/>
            <person name="Suematsu M."/>
            <person name="Moritoki N."/>
            <person name="Shibata S."/>
            <person name="Littman R.D."/>
            <person name="Fischbach A.M."/>
            <person name="Uwamino Y."/>
            <person name="Inoue T."/>
            <person name="Honda A."/>
            <person name="Hattori M."/>
            <person name="Murai T."/>
            <person name="Xavier J.R."/>
            <person name="Hirose N."/>
            <person name="Honda K."/>
        </authorList>
    </citation>
    <scope>NUCLEOTIDE SEQUENCE</scope>
    <source>
        <strain evidence="2">CE91-St16</strain>
    </source>
</reference>
<sequence length="126" mass="13462">MKQWLMILALCWAAATVNAAGESQSRTLRAEITAAVLSQADSERFETDNAPLLATACTGCTQLSGAEQGAGRSVRHAENFIVAGTRGYACAGNPHPAAPAVGKCGVRPPSIRRADRYIYYLRRIII</sequence>
<evidence type="ECO:0000313" key="4">
    <source>
        <dbReference type="Proteomes" id="UP001055105"/>
    </source>
</evidence>
<name>A0AA37KN53_9BACT</name>
<dbReference type="RefSeq" id="WP_237958799.1">
    <property type="nucleotide sequence ID" value="NZ_AP025581.1"/>
</dbReference>
<evidence type="ECO:0000313" key="2">
    <source>
        <dbReference type="EMBL" id="GKI17163.1"/>
    </source>
</evidence>
<reference evidence="3" key="2">
    <citation type="submission" date="2023-10" db="EMBL/GenBank/DDBJ databases">
        <title>Genome Sequence of the Bacteria from From Gut Wall in Crohn's Disease.</title>
        <authorList>
            <person name="Rodriguez-Palacios A."/>
        </authorList>
    </citation>
    <scope>NUCLEOTIDE SEQUENCE</scope>
    <source>
        <strain evidence="3">CavFT-hAR58</strain>
    </source>
</reference>
<feature type="chain" id="PRO_5041256685" evidence="1">
    <location>
        <begin position="20"/>
        <end position="126"/>
    </location>
</feature>
<evidence type="ECO:0000256" key="1">
    <source>
        <dbReference type="SAM" id="SignalP"/>
    </source>
</evidence>